<dbReference type="InterPro" id="IPR027417">
    <property type="entry name" value="P-loop_NTPase"/>
</dbReference>
<dbReference type="Proteomes" id="UP000612746">
    <property type="component" value="Unassembled WGS sequence"/>
</dbReference>
<dbReference type="OrthoDB" id="18170at2759"/>
<evidence type="ECO:0000256" key="5">
    <source>
        <dbReference type="ARBA" id="ARBA00022840"/>
    </source>
</evidence>
<evidence type="ECO:0000259" key="9">
    <source>
        <dbReference type="PROSITE" id="PS51194"/>
    </source>
</evidence>
<dbReference type="Pfam" id="PF00271">
    <property type="entry name" value="Helicase_C"/>
    <property type="match status" value="1"/>
</dbReference>
<dbReference type="EMBL" id="JAEPRA010000003">
    <property type="protein sequence ID" value="KAG2187278.1"/>
    <property type="molecule type" value="Genomic_DNA"/>
</dbReference>
<gene>
    <name evidence="11" type="ORF">INT44_004963</name>
</gene>
<keyword evidence="2" id="KW-0547">Nucleotide-binding</keyword>
<proteinExistence type="predicted"/>
<feature type="domain" description="DEAD-box RNA helicase Q" evidence="10">
    <location>
        <begin position="214"/>
        <end position="242"/>
    </location>
</feature>
<dbReference type="GO" id="GO:0005524">
    <property type="term" value="F:ATP binding"/>
    <property type="evidence" value="ECO:0007669"/>
    <property type="project" value="UniProtKB-KW"/>
</dbReference>
<dbReference type="SMART" id="SM00490">
    <property type="entry name" value="HELICc"/>
    <property type="match status" value="1"/>
</dbReference>
<feature type="region of interest" description="Disordered" evidence="7">
    <location>
        <begin position="29"/>
        <end position="98"/>
    </location>
</feature>
<reference evidence="11" key="1">
    <citation type="submission" date="2020-12" db="EMBL/GenBank/DDBJ databases">
        <title>Metabolic potential, ecology and presence of endohyphal bacteria is reflected in genomic diversity of Mucoromycotina.</title>
        <authorList>
            <person name="Muszewska A."/>
            <person name="Okrasinska A."/>
            <person name="Steczkiewicz K."/>
            <person name="Drgas O."/>
            <person name="Orlowska M."/>
            <person name="Perlinska-Lenart U."/>
            <person name="Aleksandrzak-Piekarczyk T."/>
            <person name="Szatraj K."/>
            <person name="Zielenkiewicz U."/>
            <person name="Pilsyk S."/>
            <person name="Malc E."/>
            <person name="Mieczkowski P."/>
            <person name="Kruszewska J.S."/>
            <person name="Biernat P."/>
            <person name="Pawlowska J."/>
        </authorList>
    </citation>
    <scope>NUCLEOTIDE SEQUENCE</scope>
    <source>
        <strain evidence="11">WA0000051536</strain>
    </source>
</reference>
<evidence type="ECO:0000256" key="3">
    <source>
        <dbReference type="ARBA" id="ARBA00022801"/>
    </source>
</evidence>
<keyword evidence="5" id="KW-0067">ATP-binding</keyword>
<dbReference type="Gene3D" id="3.40.50.300">
    <property type="entry name" value="P-loop containing nucleotide triphosphate hydrolases"/>
    <property type="match status" value="2"/>
</dbReference>
<evidence type="ECO:0000259" key="8">
    <source>
        <dbReference type="PROSITE" id="PS51192"/>
    </source>
</evidence>
<evidence type="ECO:0000256" key="1">
    <source>
        <dbReference type="ARBA" id="ARBA00012552"/>
    </source>
</evidence>
<evidence type="ECO:0000313" key="12">
    <source>
        <dbReference type="Proteomes" id="UP000612746"/>
    </source>
</evidence>
<dbReference type="PROSITE" id="PS51195">
    <property type="entry name" value="Q_MOTIF"/>
    <property type="match status" value="1"/>
</dbReference>
<dbReference type="EC" id="3.6.4.13" evidence="1"/>
<evidence type="ECO:0000313" key="11">
    <source>
        <dbReference type="EMBL" id="KAG2187278.1"/>
    </source>
</evidence>
<sequence>MFIPRGVKRKHSNAIYSADAIKHAKPISFAQPYNSSPGELASNPLDKAAEDSVDQQKESKDDQSNKKIQVNPAEQEDLVPVVASDPTMDDDEDDEDQEPIKQASIEQRFPLDGEPLCVVCGRYGEYISDTTERDVCSVECKIKDIANYARNPTHDPICQGIAYPQYSIATNVHAKLTAYHDSPEVSMLHPKAIEAMRSAHDITVEGQNVPRPITTFESCQLDTTLLQNLRAAGFTKPTPVQMQALSVALAGRDMFVSAPTSSGKTVSYLVPMITHCLSLAKMYGTGQNSHPLGLIIAPTRELCAQIESVAKQLAAGLPHMKTALLIGGNPIPNQVYRLKQGVQILVATPGRMIELLNHHKSALKLENIKMMIMDEVDIMFKMGFNEQIARILNSLVDPGIRQTCFYSATWESEEVMRRACRKHLRNSITVHVGRTKAQPNKHVKQTVMWVEDQSKSKQLMSILRDPKYYEPPILIFVDSKLASELLAQAIRNKCGFNVLAMHGDLSQPERDEVLQQVRQSTCDIVVATGVLARGIDLQNVRMVINYDMANTVDEYIHQVGRAMVTGAKGAHGTKQHTRKQGWAITFINNVSSWMRKR</sequence>
<comment type="caution">
    <text evidence="11">The sequence shown here is derived from an EMBL/GenBank/DDBJ whole genome shotgun (WGS) entry which is preliminary data.</text>
</comment>
<feature type="short sequence motif" description="Q motif" evidence="6">
    <location>
        <begin position="214"/>
        <end position="242"/>
    </location>
</feature>
<name>A0A8H7Q7H9_9FUNG</name>
<dbReference type="PROSITE" id="PS51194">
    <property type="entry name" value="HELICASE_CTER"/>
    <property type="match status" value="1"/>
</dbReference>
<dbReference type="InterPro" id="IPR014014">
    <property type="entry name" value="RNA_helicase_DEAD_Q_motif"/>
</dbReference>
<dbReference type="SMART" id="SM00487">
    <property type="entry name" value="DEXDc"/>
    <property type="match status" value="1"/>
</dbReference>
<feature type="domain" description="Helicase C-terminal" evidence="9">
    <location>
        <begin position="455"/>
        <end position="597"/>
    </location>
</feature>
<evidence type="ECO:0000256" key="4">
    <source>
        <dbReference type="ARBA" id="ARBA00022806"/>
    </source>
</evidence>
<evidence type="ECO:0000259" key="10">
    <source>
        <dbReference type="PROSITE" id="PS51195"/>
    </source>
</evidence>
<dbReference type="CDD" id="cd23022">
    <property type="entry name" value="zf-HIT_DDX59"/>
    <property type="match status" value="1"/>
</dbReference>
<dbReference type="InterPro" id="IPR001650">
    <property type="entry name" value="Helicase_C-like"/>
</dbReference>
<dbReference type="CDD" id="cd18787">
    <property type="entry name" value="SF2_C_DEAD"/>
    <property type="match status" value="1"/>
</dbReference>
<dbReference type="InterPro" id="IPR044742">
    <property type="entry name" value="DEAD/DEAH_RhlB"/>
</dbReference>
<feature type="domain" description="Helicase ATP-binding" evidence="8">
    <location>
        <begin position="245"/>
        <end position="428"/>
    </location>
</feature>
<feature type="compositionally biased region" description="Acidic residues" evidence="7">
    <location>
        <begin position="87"/>
        <end position="97"/>
    </location>
</feature>
<organism evidence="11 12">
    <name type="scientific">Umbelopsis vinacea</name>
    <dbReference type="NCBI Taxonomy" id="44442"/>
    <lineage>
        <taxon>Eukaryota</taxon>
        <taxon>Fungi</taxon>
        <taxon>Fungi incertae sedis</taxon>
        <taxon>Mucoromycota</taxon>
        <taxon>Mucoromycotina</taxon>
        <taxon>Umbelopsidomycetes</taxon>
        <taxon>Umbelopsidales</taxon>
        <taxon>Umbelopsidaceae</taxon>
        <taxon>Umbelopsis</taxon>
    </lineage>
</organism>
<dbReference type="GO" id="GO:0016787">
    <property type="term" value="F:hydrolase activity"/>
    <property type="evidence" value="ECO:0007669"/>
    <property type="project" value="UniProtKB-KW"/>
</dbReference>
<protein>
    <recommendedName>
        <fullName evidence="1">RNA helicase</fullName>
        <ecNumber evidence="1">3.6.4.13</ecNumber>
    </recommendedName>
</protein>
<dbReference type="InterPro" id="IPR011545">
    <property type="entry name" value="DEAD/DEAH_box_helicase_dom"/>
</dbReference>
<dbReference type="PANTHER" id="PTHR47958">
    <property type="entry name" value="ATP-DEPENDENT RNA HELICASE DBP3"/>
    <property type="match status" value="1"/>
</dbReference>
<dbReference type="SUPFAM" id="SSF52540">
    <property type="entry name" value="P-loop containing nucleoside triphosphate hydrolases"/>
    <property type="match status" value="2"/>
</dbReference>
<feature type="compositionally biased region" description="Basic and acidic residues" evidence="7">
    <location>
        <begin position="47"/>
        <end position="65"/>
    </location>
</feature>
<evidence type="ECO:0000256" key="2">
    <source>
        <dbReference type="ARBA" id="ARBA00022741"/>
    </source>
</evidence>
<dbReference type="GO" id="GO:0003676">
    <property type="term" value="F:nucleic acid binding"/>
    <property type="evidence" value="ECO:0007669"/>
    <property type="project" value="InterPro"/>
</dbReference>
<dbReference type="AlphaFoldDB" id="A0A8H7Q7H9"/>
<accession>A0A8H7Q7H9</accession>
<dbReference type="PROSITE" id="PS51192">
    <property type="entry name" value="HELICASE_ATP_BIND_1"/>
    <property type="match status" value="1"/>
</dbReference>
<keyword evidence="12" id="KW-1185">Reference proteome</keyword>
<evidence type="ECO:0000256" key="7">
    <source>
        <dbReference type="SAM" id="MobiDB-lite"/>
    </source>
</evidence>
<keyword evidence="4" id="KW-0347">Helicase</keyword>
<dbReference type="InterPro" id="IPR014001">
    <property type="entry name" value="Helicase_ATP-bd"/>
</dbReference>
<evidence type="ECO:0000256" key="6">
    <source>
        <dbReference type="PROSITE-ProRule" id="PRU00552"/>
    </source>
</evidence>
<dbReference type="CDD" id="cd00268">
    <property type="entry name" value="DEADc"/>
    <property type="match status" value="1"/>
</dbReference>
<dbReference type="GO" id="GO:0003724">
    <property type="term" value="F:RNA helicase activity"/>
    <property type="evidence" value="ECO:0007669"/>
    <property type="project" value="UniProtKB-EC"/>
</dbReference>
<keyword evidence="3" id="KW-0378">Hydrolase</keyword>
<dbReference type="Gene3D" id="3.30.60.220">
    <property type="match status" value="1"/>
</dbReference>
<dbReference type="Pfam" id="PF00270">
    <property type="entry name" value="DEAD"/>
    <property type="match status" value="1"/>
</dbReference>